<proteinExistence type="inferred from homology"/>
<dbReference type="GO" id="GO:0005886">
    <property type="term" value="C:plasma membrane"/>
    <property type="evidence" value="ECO:0007669"/>
    <property type="project" value="UniProtKB-SubCell"/>
</dbReference>
<dbReference type="Pfam" id="PF07681">
    <property type="entry name" value="DoxX"/>
    <property type="match status" value="1"/>
</dbReference>
<dbReference type="InterPro" id="IPR032808">
    <property type="entry name" value="DoxX"/>
</dbReference>
<comment type="similarity">
    <text evidence="2">Belongs to the DoxX family.</text>
</comment>
<reference evidence="8 9" key="1">
    <citation type="journal article" date="2008" name="Appl. Environ. Microbiol.">
        <title>Genome of the epsilonproteobacterial chemolithoautotroph Sulfurimonas denitrificans.</title>
        <authorList>
            <person name="Sievert S.M."/>
            <person name="Scott K.M."/>
            <person name="Klotz M.G."/>
            <person name="Chain P.S.G."/>
            <person name="Hauser L.J."/>
            <person name="Hemp J."/>
            <person name="Huegler M."/>
            <person name="Land M."/>
            <person name="Lapidus A."/>
            <person name="Larimer F.W."/>
            <person name="Lucas S."/>
            <person name="Malfatti S.A."/>
            <person name="Meyer F."/>
            <person name="Paulsen I.T."/>
            <person name="Ren Q."/>
            <person name="Simon J."/>
            <person name="Bailey K."/>
            <person name="Diaz E."/>
            <person name="Fitzpatrick K.A."/>
            <person name="Glover B."/>
            <person name="Gwatney N."/>
            <person name="Korajkic A."/>
            <person name="Long A."/>
            <person name="Mobberley J.M."/>
            <person name="Pantry S.N."/>
            <person name="Pazder G."/>
            <person name="Peterson S."/>
            <person name="Quintanilla J.D."/>
            <person name="Sprinkle R."/>
            <person name="Stephens J."/>
            <person name="Thomas P."/>
            <person name="Vaughn R."/>
            <person name="Weber M.J."/>
            <person name="Wooten L.L."/>
        </authorList>
    </citation>
    <scope>NUCLEOTIDE SEQUENCE [LARGE SCALE GENOMIC DNA]</scope>
    <source>
        <strain evidence="9">ATCC 33889 / DSM 1251</strain>
    </source>
</reference>
<dbReference type="Proteomes" id="UP000002714">
    <property type="component" value="Chromosome"/>
</dbReference>
<evidence type="ECO:0000256" key="3">
    <source>
        <dbReference type="ARBA" id="ARBA00022475"/>
    </source>
</evidence>
<comment type="subcellular location">
    <subcellularLocation>
        <location evidence="1">Cell membrane</location>
        <topology evidence="1">Multi-pass membrane protein</topology>
    </subcellularLocation>
</comment>
<feature type="transmembrane region" description="Helical" evidence="7">
    <location>
        <begin position="105"/>
        <end position="124"/>
    </location>
</feature>
<gene>
    <name evidence="8" type="ordered locus">Suden_1765</name>
</gene>
<keyword evidence="5 7" id="KW-1133">Transmembrane helix</keyword>
<protein>
    <submittedName>
        <fullName evidence="8">DoxX</fullName>
    </submittedName>
</protein>
<dbReference type="OrthoDB" id="280866at2"/>
<evidence type="ECO:0000256" key="6">
    <source>
        <dbReference type="ARBA" id="ARBA00023136"/>
    </source>
</evidence>
<dbReference type="RefSeq" id="WP_011373380.1">
    <property type="nucleotide sequence ID" value="NC_007575.1"/>
</dbReference>
<keyword evidence="3" id="KW-1003">Cell membrane</keyword>
<feature type="transmembrane region" description="Helical" evidence="7">
    <location>
        <begin position="45"/>
        <end position="67"/>
    </location>
</feature>
<dbReference type="PANTHER" id="PTHR33452:SF1">
    <property type="entry name" value="INNER MEMBRANE PROTEIN YPHA-RELATED"/>
    <property type="match status" value="1"/>
</dbReference>
<keyword evidence="9" id="KW-1185">Reference proteome</keyword>
<dbReference type="KEGG" id="tdn:Suden_1765"/>
<evidence type="ECO:0000256" key="1">
    <source>
        <dbReference type="ARBA" id="ARBA00004651"/>
    </source>
</evidence>
<keyword evidence="6 7" id="KW-0472">Membrane</keyword>
<name>Q30PP2_SULDN</name>
<dbReference type="PANTHER" id="PTHR33452">
    <property type="entry name" value="OXIDOREDUCTASE CATD-RELATED"/>
    <property type="match status" value="1"/>
</dbReference>
<evidence type="ECO:0000256" key="4">
    <source>
        <dbReference type="ARBA" id="ARBA00022692"/>
    </source>
</evidence>
<feature type="transmembrane region" description="Helical" evidence="7">
    <location>
        <begin position="74"/>
        <end position="93"/>
    </location>
</feature>
<evidence type="ECO:0000256" key="2">
    <source>
        <dbReference type="ARBA" id="ARBA00006679"/>
    </source>
</evidence>
<sequence>MSNDIAKLLLRLSVGVMMLFHGLDKIINGIDGVKHLLVSAGAPQFLAYGVYVGEVVIPIFIILGVYVRAASVILGLNMVAAIFLAYGGALFSLGKHGAPVFELPFLYLMMSVIIFMLGSGKYALNSK</sequence>
<dbReference type="HOGENOM" id="CLU_058421_6_3_7"/>
<dbReference type="eggNOG" id="COG2259">
    <property type="taxonomic scope" value="Bacteria"/>
</dbReference>
<accession>Q30PP2</accession>
<dbReference type="InterPro" id="IPR051907">
    <property type="entry name" value="DoxX-like_oxidoreductase"/>
</dbReference>
<evidence type="ECO:0000256" key="7">
    <source>
        <dbReference type="SAM" id="Phobius"/>
    </source>
</evidence>
<keyword evidence="4 7" id="KW-0812">Transmembrane</keyword>
<evidence type="ECO:0000313" key="9">
    <source>
        <dbReference type="Proteomes" id="UP000002714"/>
    </source>
</evidence>
<dbReference type="STRING" id="326298.Suden_1765"/>
<organism evidence="8 9">
    <name type="scientific">Sulfurimonas denitrificans (strain ATCC 33889 / DSM 1251)</name>
    <name type="common">Thiomicrospira denitrificans (strain ATCC 33889 / DSM 1251)</name>
    <dbReference type="NCBI Taxonomy" id="326298"/>
    <lineage>
        <taxon>Bacteria</taxon>
        <taxon>Pseudomonadati</taxon>
        <taxon>Campylobacterota</taxon>
        <taxon>Epsilonproteobacteria</taxon>
        <taxon>Campylobacterales</taxon>
        <taxon>Sulfurimonadaceae</taxon>
        <taxon>Sulfurimonas</taxon>
    </lineage>
</organism>
<evidence type="ECO:0000313" key="8">
    <source>
        <dbReference type="EMBL" id="ABB45039.1"/>
    </source>
</evidence>
<dbReference type="AlphaFoldDB" id="Q30PP2"/>
<evidence type="ECO:0000256" key="5">
    <source>
        <dbReference type="ARBA" id="ARBA00022989"/>
    </source>
</evidence>
<dbReference type="EMBL" id="CP000153">
    <property type="protein sequence ID" value="ABB45039.1"/>
    <property type="molecule type" value="Genomic_DNA"/>
</dbReference>